<reference evidence="1" key="1">
    <citation type="journal article" date="2021" name="Proc. Natl. Acad. Sci. U.S.A.">
        <title>A Catalog of Tens of Thousands of Viruses from Human Metagenomes Reveals Hidden Associations with Chronic Diseases.</title>
        <authorList>
            <person name="Tisza M.J."/>
            <person name="Buck C.B."/>
        </authorList>
    </citation>
    <scope>NUCLEOTIDE SEQUENCE</scope>
    <source>
        <strain evidence="1">CtLeh52</strain>
    </source>
</reference>
<dbReference type="Pfam" id="PF20458">
    <property type="entry name" value="DUF6711"/>
    <property type="match status" value="1"/>
</dbReference>
<protein>
    <submittedName>
        <fullName evidence="1">Uncharacterized protein</fullName>
    </submittedName>
</protein>
<name>A0A8S5RWL0_9CAUD</name>
<sequence length="140" mass="15678">MSAYQGWLLKIGDYVIDQSRFIAAESYQPAVNMQDVDPWTDANGYVHRNAVKLKALSVDFSTPAMLTDDDLQELLSGIRSNFIDATEQGCNITAYIPFLGQYVTQYGYMADIKPTIYGTYDGEIKYNQIEFSFVGGVANE</sequence>
<dbReference type="EMBL" id="BK032499">
    <property type="protein sequence ID" value="DAF43149.1"/>
    <property type="molecule type" value="Genomic_DNA"/>
</dbReference>
<organism evidence="1">
    <name type="scientific">Siphoviridae sp. ctLeh52</name>
    <dbReference type="NCBI Taxonomy" id="2827849"/>
    <lineage>
        <taxon>Viruses</taxon>
        <taxon>Duplodnaviria</taxon>
        <taxon>Heunggongvirae</taxon>
        <taxon>Uroviricota</taxon>
        <taxon>Caudoviricetes</taxon>
    </lineage>
</organism>
<evidence type="ECO:0000313" key="1">
    <source>
        <dbReference type="EMBL" id="DAF43149.1"/>
    </source>
</evidence>
<accession>A0A8S5RWL0</accession>
<proteinExistence type="predicted"/>
<dbReference type="InterPro" id="IPR046557">
    <property type="entry name" value="DUF6711"/>
</dbReference>